<organism evidence="1 2">
    <name type="scientific">Drosophila gunungcola</name>
    <name type="common">fruit fly</name>
    <dbReference type="NCBI Taxonomy" id="103775"/>
    <lineage>
        <taxon>Eukaryota</taxon>
        <taxon>Metazoa</taxon>
        <taxon>Ecdysozoa</taxon>
        <taxon>Arthropoda</taxon>
        <taxon>Hexapoda</taxon>
        <taxon>Insecta</taxon>
        <taxon>Pterygota</taxon>
        <taxon>Neoptera</taxon>
        <taxon>Endopterygota</taxon>
        <taxon>Diptera</taxon>
        <taxon>Brachycera</taxon>
        <taxon>Muscomorpha</taxon>
        <taxon>Ephydroidea</taxon>
        <taxon>Drosophilidae</taxon>
        <taxon>Drosophila</taxon>
        <taxon>Sophophora</taxon>
    </lineage>
</organism>
<dbReference type="Proteomes" id="UP001059596">
    <property type="component" value="Unassembled WGS sequence"/>
</dbReference>
<gene>
    <name evidence="1" type="ORF">M5D96_004490</name>
</gene>
<dbReference type="AlphaFoldDB" id="A0A9P9YUR7"/>
<sequence length="72" mass="8490">MSSCGCPAGWKSWRREKFSHQRVSIESAVKMCQRRFFSSKYTSFHKNHIKLFAVYMKTASLMQNLNVLKRSL</sequence>
<accession>A0A9P9YUR7</accession>
<reference evidence="1" key="1">
    <citation type="journal article" date="2023" name="Genome Biol. Evol.">
        <title>Long-read-based Genome Assembly of Drosophila gunungcola Reveals Fewer Chemosensory Genes in Flower-breeding Species.</title>
        <authorList>
            <person name="Negi A."/>
            <person name="Liao B.Y."/>
            <person name="Yeh S.D."/>
        </authorList>
    </citation>
    <scope>NUCLEOTIDE SEQUENCE</scope>
    <source>
        <strain evidence="1">Sukarami</strain>
    </source>
</reference>
<protein>
    <submittedName>
        <fullName evidence="1">Uncharacterized protein</fullName>
    </submittedName>
</protein>
<evidence type="ECO:0000313" key="1">
    <source>
        <dbReference type="EMBL" id="KAI8043163.1"/>
    </source>
</evidence>
<keyword evidence="2" id="KW-1185">Reference proteome</keyword>
<dbReference type="OrthoDB" id="7902462at2759"/>
<dbReference type="EMBL" id="JAMKOV010000002">
    <property type="protein sequence ID" value="KAI8043163.1"/>
    <property type="molecule type" value="Genomic_DNA"/>
</dbReference>
<evidence type="ECO:0000313" key="2">
    <source>
        <dbReference type="Proteomes" id="UP001059596"/>
    </source>
</evidence>
<comment type="caution">
    <text evidence="1">The sequence shown here is derived from an EMBL/GenBank/DDBJ whole genome shotgun (WGS) entry which is preliminary data.</text>
</comment>
<name>A0A9P9YUR7_9MUSC</name>
<proteinExistence type="predicted"/>